<feature type="region of interest" description="Disordered" evidence="1">
    <location>
        <begin position="107"/>
        <end position="153"/>
    </location>
</feature>
<keyword evidence="3" id="KW-1185">Reference proteome</keyword>
<dbReference type="EMBL" id="CADEAL010004306">
    <property type="protein sequence ID" value="CAB1456636.1"/>
    <property type="molecule type" value="Genomic_DNA"/>
</dbReference>
<organism evidence="2 3">
    <name type="scientific">Pleuronectes platessa</name>
    <name type="common">European plaice</name>
    <dbReference type="NCBI Taxonomy" id="8262"/>
    <lineage>
        <taxon>Eukaryota</taxon>
        <taxon>Metazoa</taxon>
        <taxon>Chordata</taxon>
        <taxon>Craniata</taxon>
        <taxon>Vertebrata</taxon>
        <taxon>Euteleostomi</taxon>
        <taxon>Actinopterygii</taxon>
        <taxon>Neopterygii</taxon>
        <taxon>Teleostei</taxon>
        <taxon>Neoteleostei</taxon>
        <taxon>Acanthomorphata</taxon>
        <taxon>Carangaria</taxon>
        <taxon>Pleuronectiformes</taxon>
        <taxon>Pleuronectoidei</taxon>
        <taxon>Pleuronectidae</taxon>
        <taxon>Pleuronectes</taxon>
    </lineage>
</organism>
<evidence type="ECO:0000256" key="1">
    <source>
        <dbReference type="SAM" id="MobiDB-lite"/>
    </source>
</evidence>
<gene>
    <name evidence="2" type="ORF">PLEPLA_LOCUS44428</name>
</gene>
<protein>
    <submittedName>
        <fullName evidence="2">Uncharacterized protein</fullName>
    </submittedName>
</protein>
<sequence>MCDKYSIPSTETRDRVTAINQLPTRSLGTNYDGVRGERERKGHALHIVTDRGGQMKRILTMCLFLTEILHFCENASTRCCFATGEHRKENFIKGLLTQVRSPRSITGLPGCSIPPNVPPRSQSTDNTWSVSPPLPRTEPGSVRRESDSVRGGWEQLEVRRSRRRRRREVRGG</sequence>
<comment type="caution">
    <text evidence="2">The sequence shown here is derived from an EMBL/GenBank/DDBJ whole genome shotgun (WGS) entry which is preliminary data.</text>
</comment>
<reference evidence="2" key="1">
    <citation type="submission" date="2020-03" db="EMBL/GenBank/DDBJ databases">
        <authorList>
            <person name="Weist P."/>
        </authorList>
    </citation>
    <scope>NUCLEOTIDE SEQUENCE</scope>
</reference>
<evidence type="ECO:0000313" key="3">
    <source>
        <dbReference type="Proteomes" id="UP001153269"/>
    </source>
</evidence>
<proteinExistence type="predicted"/>
<dbReference type="AlphaFoldDB" id="A0A9N7VQS2"/>
<name>A0A9N7VQS2_PLEPL</name>
<feature type="compositionally biased region" description="Polar residues" evidence="1">
    <location>
        <begin position="119"/>
        <end position="130"/>
    </location>
</feature>
<evidence type="ECO:0000313" key="2">
    <source>
        <dbReference type="EMBL" id="CAB1456636.1"/>
    </source>
</evidence>
<dbReference type="Proteomes" id="UP001153269">
    <property type="component" value="Unassembled WGS sequence"/>
</dbReference>
<accession>A0A9N7VQS2</accession>